<proteinExistence type="predicted"/>
<reference evidence="3" key="1">
    <citation type="submission" date="2021-01" db="EMBL/GenBank/DDBJ databases">
        <authorList>
            <person name="Corre E."/>
            <person name="Pelletier E."/>
            <person name="Niang G."/>
            <person name="Scheremetjew M."/>
            <person name="Finn R."/>
            <person name="Kale V."/>
            <person name="Holt S."/>
            <person name="Cochrane G."/>
            <person name="Meng A."/>
            <person name="Brown T."/>
            <person name="Cohen L."/>
        </authorList>
    </citation>
    <scope>NUCLEOTIDE SEQUENCE</scope>
    <source>
        <strain evidence="3">Isolate 1302-5</strain>
    </source>
</reference>
<dbReference type="AlphaFoldDB" id="A0A7S4JGZ3"/>
<name>A0A7S4JGZ3_9STRA</name>
<feature type="region of interest" description="Disordered" evidence="1">
    <location>
        <begin position="61"/>
        <end position="113"/>
    </location>
</feature>
<protein>
    <submittedName>
        <fullName evidence="3">Uncharacterized protein</fullName>
    </submittedName>
</protein>
<feature type="compositionally biased region" description="Basic and acidic residues" evidence="1">
    <location>
        <begin position="86"/>
        <end position="96"/>
    </location>
</feature>
<evidence type="ECO:0000256" key="2">
    <source>
        <dbReference type="SAM" id="Phobius"/>
    </source>
</evidence>
<keyword evidence="2" id="KW-0812">Transmembrane</keyword>
<keyword evidence="2" id="KW-0472">Membrane</keyword>
<feature type="transmembrane region" description="Helical" evidence="2">
    <location>
        <begin position="39"/>
        <end position="58"/>
    </location>
</feature>
<organism evidence="3">
    <name type="scientific">Odontella aurita</name>
    <dbReference type="NCBI Taxonomy" id="265563"/>
    <lineage>
        <taxon>Eukaryota</taxon>
        <taxon>Sar</taxon>
        <taxon>Stramenopiles</taxon>
        <taxon>Ochrophyta</taxon>
        <taxon>Bacillariophyta</taxon>
        <taxon>Mediophyceae</taxon>
        <taxon>Biddulphiophycidae</taxon>
        <taxon>Eupodiscales</taxon>
        <taxon>Odontellaceae</taxon>
        <taxon>Odontella</taxon>
    </lineage>
</organism>
<accession>A0A7S4JGZ3</accession>
<keyword evidence="2" id="KW-1133">Transmembrane helix</keyword>
<dbReference type="EMBL" id="HBKQ01040423">
    <property type="protein sequence ID" value="CAE2263342.1"/>
    <property type="molecule type" value="Transcribed_RNA"/>
</dbReference>
<evidence type="ECO:0000313" key="3">
    <source>
        <dbReference type="EMBL" id="CAE2263342.1"/>
    </source>
</evidence>
<gene>
    <name evidence="3" type="ORF">OAUR00152_LOCUS27836</name>
</gene>
<evidence type="ECO:0000256" key="1">
    <source>
        <dbReference type="SAM" id="MobiDB-lite"/>
    </source>
</evidence>
<sequence length="582" mass="63782">MVEKKVAIRNLRQINPGVAVRILGKTSPMILPMSTRRTSGLAAALAVPLMLLALISVISSPQTPGSGSPRAMDGRSPPSPPSRLGDAAEERRRRLAGDGNGDPSSDRAFASPGPIGRTLAKALGWDDDDPLRALFVVTTLSEYEKGTRGTTRGADRLSDVVIPVLKDSVESMVRRGWDVDVFLVLGYEELRPERRAIVEGALPEGVGLEVWEDAMPLYYKKKGRQREPRPDQRAETASHGLSRQHRYVVRDKLDAYDLFLCFEDDMRVTADHAVNFLELSAGLEALKYRAESAPDGLVHVEGESIRPRSSRGKPADGAPVGNDVVDDPLSAEYLGRVLPGFLRVEVLDAKGGDGASHPLLRDNKIDRPKYSSEVPVDRSVSRSIDPDVCCGEDPPGRGKMAPNPDSSAPVIWETNVGAMGVRKYPHPVGWAGALPVQDSADVGSYWSGEGGVLGDMSRPRRLDATLGQQAGWMATRSQVEYFHRTACPGGFLPPFEEDDPHWRGDSLQRYAVEHWSGGFQLFGECRLNRIMSLDSERFSRHLLYHTANNKQRTKGEDFFVRAGDLLGQLHTVKDRAAQSIQA</sequence>